<feature type="signal peptide" evidence="7">
    <location>
        <begin position="1"/>
        <end position="34"/>
    </location>
</feature>
<dbReference type="InterPro" id="IPR017853">
    <property type="entry name" value="GH"/>
</dbReference>
<evidence type="ECO:0000256" key="7">
    <source>
        <dbReference type="SAM" id="SignalP"/>
    </source>
</evidence>
<dbReference type="PANTHER" id="PTHR11769:SF20">
    <property type="entry name" value="HYALURONIDASE PH-20"/>
    <property type="match status" value="1"/>
</dbReference>
<name>A0AAD9BQV4_DISEL</name>
<evidence type="ECO:0000313" key="8">
    <source>
        <dbReference type="EMBL" id="KAK1888415.1"/>
    </source>
</evidence>
<sequence>MPVVPLGGASSTNQVVPVTFTCSWLLLLFHAAFGQKPAKLPLIPRKPFIAAWNAPLDMCTIKYNVTTNAERLFHIHGSPRADWTVHGGLPQNCSLDLHLVKAYQDINHFIPSEDFRGLAVIDWEFWRPQWSRNWHKKDIYRQKSKELAAKAFVNVTDAQVEELARRRFEKSAKAFMQRTIQLGTRLRPNALWGFYLYPDCHNYNLHEQNYTGFCPLLERLRNDELMWLWNSSTALFPSVAIRKSHSNSISNLHFAQHRIRESLRVAALTSREYELPTYVYLRLGYRDEAMAFLTMKDLIHTIGESAALGAAGFVIWGDLNLTSSRFNCTKVKTLLSHRLGQYITNVTRAAEVCSDFLCQGNGRCVRRNPLARHYLHLSGTSYHIQPSNDGDFSVTGWHSQHELQLLTRRFRCHCYEGHEGERCDSVNIPPPDGADAPDEPIVSEDAPNMTPSSFLSSIALCMIASNATPLILPHTEPPLIRDHPFVVIWNAPTVKCQKLEIPLDTAVFQAVTTPHPVPGQFLTIFYEDRLGLYPKVDIVKRKQYEGGVPQNGNLTEHLLKAKHQIDRSISEDNSPGLAVIDWESWRPLWDQNWGSKKIYKNLSINKAMQIAPFLSSDKIAEVAKKQFQLAGRRFMEETISLGIMERPSRRWGFYLLPDCFNYDWQEKDYTGKCPKKVQNQNDQLLWLWKTSTALFPSIYLHLSMRNSPKAALFVRNRVLEALRVATLPKRSYTVPIYVYSRPLYRDQTEIFQSKADLVSTIGESAAVGATGVVMWGGARDYNNKAACTSLSEYLTSTFNPYVANVTAAAMLCSEVLCQGKGRCVRKNYEGGRYLHLNPERFSILRADRKYVAVGIPSADDLKMWEEHFTCQCYAGESCTPKLIRSQFQHEPTTVLQTFLLRLRPPVGAALLCPILTADRPSDPPRSPLPLHVERSDRTLQSSLRDTSRSLALPLRQQHPEDGHQPKPVIFYTDRFGLFPYVDEDTGEMYDEGLPQLIDLQEHHELAEDDIEYYIPYDHPGLAVLDFEEWRPQWVRNWGSKDIYRQISIETVQKKNASLSEDEAEDRAKIVFERAARKYFIRSIRIGKRLRPHRLWGYYLYPDCYNYDYNKDMEGFTGECPNIEKDRNDELLWLWKESTALFPSIYLELVLRDSQQARRFVRHRIQEAMRVSKLPNSSYSIPVYAYIRPVYKDSIDDYMSEDSCLDARLHLQKVMNPYILNVTTATHLCSDLLCQSRGRCVRKRWDEDVFLHLDPRRYRIHRRHRGGPLTVSGGFSLDDVKTFNASFDCMCFSEAPCRFVSTFNAIQPQLVAVTTRNRGADKPRPFLLVTILLCLKCVVTWI</sequence>
<comment type="caution">
    <text evidence="8">The sequence shown here is derived from an EMBL/GenBank/DDBJ whole genome shotgun (WGS) entry which is preliminary data.</text>
</comment>
<dbReference type="PRINTS" id="PR00846">
    <property type="entry name" value="GLHYDRLASE56"/>
</dbReference>
<evidence type="ECO:0000256" key="3">
    <source>
        <dbReference type="ARBA" id="ARBA00022801"/>
    </source>
</evidence>
<organism evidence="8 9">
    <name type="scientific">Dissostichus eleginoides</name>
    <name type="common">Patagonian toothfish</name>
    <name type="synonym">Dissostichus amissus</name>
    <dbReference type="NCBI Taxonomy" id="100907"/>
    <lineage>
        <taxon>Eukaryota</taxon>
        <taxon>Metazoa</taxon>
        <taxon>Chordata</taxon>
        <taxon>Craniata</taxon>
        <taxon>Vertebrata</taxon>
        <taxon>Euteleostomi</taxon>
        <taxon>Actinopterygii</taxon>
        <taxon>Neopterygii</taxon>
        <taxon>Teleostei</taxon>
        <taxon>Neoteleostei</taxon>
        <taxon>Acanthomorphata</taxon>
        <taxon>Eupercaria</taxon>
        <taxon>Perciformes</taxon>
        <taxon>Notothenioidei</taxon>
        <taxon>Nototheniidae</taxon>
        <taxon>Dissostichus</taxon>
    </lineage>
</organism>
<keyword evidence="9" id="KW-1185">Reference proteome</keyword>
<evidence type="ECO:0000313" key="9">
    <source>
        <dbReference type="Proteomes" id="UP001228049"/>
    </source>
</evidence>
<dbReference type="EC" id="3.2.1.35" evidence="6"/>
<accession>A0AAD9BQV4</accession>
<reference evidence="8" key="1">
    <citation type="submission" date="2023-04" db="EMBL/GenBank/DDBJ databases">
        <title>Chromosome-level genome of Chaenocephalus aceratus.</title>
        <authorList>
            <person name="Park H."/>
        </authorList>
    </citation>
    <scope>NUCLEOTIDE SEQUENCE</scope>
    <source>
        <strain evidence="8">DE</strain>
        <tissue evidence="8">Muscle</tissue>
    </source>
</reference>
<dbReference type="GO" id="GO:0030214">
    <property type="term" value="P:hyaluronan catabolic process"/>
    <property type="evidence" value="ECO:0007669"/>
    <property type="project" value="TreeGrafter"/>
</dbReference>
<dbReference type="InterPro" id="IPR013785">
    <property type="entry name" value="Aldolase_TIM"/>
</dbReference>
<evidence type="ECO:0000256" key="2">
    <source>
        <dbReference type="ARBA" id="ARBA00008871"/>
    </source>
</evidence>
<evidence type="ECO:0000256" key="4">
    <source>
        <dbReference type="ARBA" id="ARBA00023157"/>
    </source>
</evidence>
<dbReference type="GO" id="GO:0004415">
    <property type="term" value="F:hyalurononglucosaminidase activity"/>
    <property type="evidence" value="ECO:0007669"/>
    <property type="project" value="UniProtKB-UniRule"/>
</dbReference>
<protein>
    <recommendedName>
        <fullName evidence="6">Hyaluronidase</fullName>
        <ecNumber evidence="6">3.2.1.35</ecNumber>
    </recommendedName>
</protein>
<keyword evidence="5 6" id="KW-0326">Glycosidase</keyword>
<dbReference type="Pfam" id="PF01630">
    <property type="entry name" value="Glyco_hydro_56"/>
    <property type="match status" value="3"/>
</dbReference>
<comment type="similarity">
    <text evidence="2 6">Belongs to the glycosyl hydrolase 56 family.</text>
</comment>
<dbReference type="InterPro" id="IPR018155">
    <property type="entry name" value="Hyaluronidase"/>
</dbReference>
<evidence type="ECO:0000256" key="5">
    <source>
        <dbReference type="ARBA" id="ARBA00023295"/>
    </source>
</evidence>
<gene>
    <name evidence="8" type="ORF">KUDE01_029198</name>
</gene>
<keyword evidence="4" id="KW-1015">Disulfide bond</keyword>
<dbReference type="GO" id="GO:0005975">
    <property type="term" value="P:carbohydrate metabolic process"/>
    <property type="evidence" value="ECO:0007669"/>
    <property type="project" value="InterPro"/>
</dbReference>
<dbReference type="PANTHER" id="PTHR11769">
    <property type="entry name" value="HYALURONIDASE"/>
    <property type="match status" value="1"/>
</dbReference>
<dbReference type="Proteomes" id="UP001228049">
    <property type="component" value="Unassembled WGS sequence"/>
</dbReference>
<dbReference type="SUPFAM" id="SSF51445">
    <property type="entry name" value="(Trans)glycosidases"/>
    <property type="match status" value="3"/>
</dbReference>
<keyword evidence="3 6" id="KW-0378">Hydrolase</keyword>
<dbReference type="EMBL" id="JASDAP010000018">
    <property type="protein sequence ID" value="KAK1888415.1"/>
    <property type="molecule type" value="Genomic_DNA"/>
</dbReference>
<evidence type="ECO:0000256" key="1">
    <source>
        <dbReference type="ARBA" id="ARBA00000251"/>
    </source>
</evidence>
<comment type="catalytic activity">
    <reaction evidence="1 6">
        <text>Random hydrolysis of (1-&gt;4)-linkages between N-acetyl-beta-D-glucosamine and D-glucuronate residues in hyaluronate.</text>
        <dbReference type="EC" id="3.2.1.35"/>
    </reaction>
</comment>
<keyword evidence="7" id="KW-0732">Signal</keyword>
<evidence type="ECO:0000256" key="6">
    <source>
        <dbReference type="RuleBase" id="RU610713"/>
    </source>
</evidence>
<dbReference type="GO" id="GO:0001669">
    <property type="term" value="C:acrosomal vesicle"/>
    <property type="evidence" value="ECO:0007669"/>
    <property type="project" value="TreeGrafter"/>
</dbReference>
<proteinExistence type="inferred from homology"/>
<feature type="chain" id="PRO_5042174785" description="Hyaluronidase" evidence="7">
    <location>
        <begin position="35"/>
        <end position="1341"/>
    </location>
</feature>
<dbReference type="FunFam" id="3.20.20.70:FF:000065">
    <property type="entry name" value="Hyaluronidase"/>
    <property type="match status" value="2"/>
</dbReference>
<dbReference type="Gene3D" id="3.20.20.70">
    <property type="entry name" value="Aldolase class I"/>
    <property type="match status" value="4"/>
</dbReference>